<evidence type="ECO:0000256" key="6">
    <source>
        <dbReference type="ARBA" id="ARBA00023136"/>
    </source>
</evidence>
<dbReference type="GO" id="GO:0015297">
    <property type="term" value="F:antiporter activity"/>
    <property type="evidence" value="ECO:0007669"/>
    <property type="project" value="InterPro"/>
</dbReference>
<evidence type="ECO:0000256" key="5">
    <source>
        <dbReference type="ARBA" id="ARBA00022989"/>
    </source>
</evidence>
<keyword evidence="5 7" id="KW-1133">Transmembrane helix</keyword>
<feature type="transmembrane region" description="Helical" evidence="7">
    <location>
        <begin position="302"/>
        <end position="324"/>
    </location>
</feature>
<feature type="transmembrane region" description="Helical" evidence="7">
    <location>
        <begin position="223"/>
        <end position="240"/>
    </location>
</feature>
<evidence type="ECO:0000313" key="10">
    <source>
        <dbReference type="Proteomes" id="UP000566324"/>
    </source>
</evidence>
<dbReference type="GO" id="GO:1902600">
    <property type="term" value="P:proton transmembrane transport"/>
    <property type="evidence" value="ECO:0007669"/>
    <property type="project" value="InterPro"/>
</dbReference>
<sequence length="400" mass="41962">MHHDNLILILVGGFVLAFLFGMLANRLKLSPIVGYLVAGVVVGPFTPGWVADQSLAPQLAEIGVILLMFGVGLHFSPKELMRVQSIALPGAVVQIAVATALGWGTGMLMGMSGPEAAIFGFSLSVASTVVLLRAIESRGQLKTSIGQIAVGWLLVEDMVIIVALVLLPLLANMGDIGGGAAIAREIAWTFAKIAAFLVLMFVVGVRAMPIILVWIAHTRSRELFTLGVLAIALGIAWLAYAVFGASFALGAFVAGLVLNSTPLGHNAAERSLPLRDAFAVLFFVSVGMLFDPSTLIREPVGVIATLAIILIGKSIAAVAVTSLFKRERGEGLTIAASLAQIGEFSFILAGLGVTLELISHDTNNLILAAALLSIALNPFMFKLADWLSRGKEPPPEPVAS</sequence>
<dbReference type="PANTHER" id="PTHR42751:SF1">
    <property type="entry name" value="CATION_PROTON ANTIPORTER YBAL-RELATED"/>
    <property type="match status" value="1"/>
</dbReference>
<keyword evidence="10" id="KW-1185">Reference proteome</keyword>
<proteinExistence type="inferred from homology"/>
<dbReference type="GO" id="GO:0016020">
    <property type="term" value="C:membrane"/>
    <property type="evidence" value="ECO:0007669"/>
    <property type="project" value="UniProtKB-SubCell"/>
</dbReference>
<evidence type="ECO:0000259" key="8">
    <source>
        <dbReference type="Pfam" id="PF00999"/>
    </source>
</evidence>
<evidence type="ECO:0000313" key="9">
    <source>
        <dbReference type="EMBL" id="MBB4633482.1"/>
    </source>
</evidence>
<feature type="transmembrane region" description="Helical" evidence="7">
    <location>
        <begin position="331"/>
        <end position="353"/>
    </location>
</feature>
<dbReference type="EMBL" id="JACHNZ010000045">
    <property type="protein sequence ID" value="MBB4633482.1"/>
    <property type="molecule type" value="Genomic_DNA"/>
</dbReference>
<keyword evidence="6 7" id="KW-0472">Membrane</keyword>
<feature type="transmembrane region" description="Helical" evidence="7">
    <location>
        <begin position="277"/>
        <end position="296"/>
    </location>
</feature>
<evidence type="ECO:0000256" key="1">
    <source>
        <dbReference type="ARBA" id="ARBA00004141"/>
    </source>
</evidence>
<protein>
    <submittedName>
        <fullName evidence="9">CPA2 family monovalent cation:H+ antiporter-2</fullName>
    </submittedName>
</protein>
<evidence type="ECO:0000256" key="7">
    <source>
        <dbReference type="SAM" id="Phobius"/>
    </source>
</evidence>
<dbReference type="Pfam" id="PF00999">
    <property type="entry name" value="Na_H_Exchanger"/>
    <property type="match status" value="1"/>
</dbReference>
<evidence type="ECO:0000256" key="2">
    <source>
        <dbReference type="ARBA" id="ARBA00005551"/>
    </source>
</evidence>
<dbReference type="Proteomes" id="UP000566324">
    <property type="component" value="Unassembled WGS sequence"/>
</dbReference>
<keyword evidence="4 7" id="KW-0812">Transmembrane</keyword>
<reference evidence="9 10" key="1">
    <citation type="submission" date="2020-08" db="EMBL/GenBank/DDBJ databases">
        <title>Genomic Encyclopedia of Type Strains, Phase IV (KMG-IV): sequencing the most valuable type-strain genomes for metagenomic binning, comparative biology and taxonomic classification.</title>
        <authorList>
            <person name="Goeker M."/>
        </authorList>
    </citation>
    <scope>NUCLEOTIDE SEQUENCE [LARGE SCALE GENOMIC DNA]</scope>
    <source>
        <strain evidence="9 10">DSM 17328</strain>
    </source>
</reference>
<feature type="transmembrane region" description="Helical" evidence="7">
    <location>
        <begin position="32"/>
        <end position="50"/>
    </location>
</feature>
<dbReference type="InterPro" id="IPR006153">
    <property type="entry name" value="Cation/H_exchanger_TM"/>
</dbReference>
<feature type="transmembrane region" description="Helical" evidence="7">
    <location>
        <begin position="56"/>
        <end position="75"/>
    </location>
</feature>
<dbReference type="InterPro" id="IPR038770">
    <property type="entry name" value="Na+/solute_symporter_sf"/>
</dbReference>
<feature type="transmembrane region" description="Helical" evidence="7">
    <location>
        <begin position="190"/>
        <end position="216"/>
    </location>
</feature>
<feature type="transmembrane region" description="Helical" evidence="7">
    <location>
        <begin position="6"/>
        <end position="25"/>
    </location>
</feature>
<dbReference type="RefSeq" id="WP_184071126.1">
    <property type="nucleotide sequence ID" value="NZ_JACHNZ010000045.1"/>
</dbReference>
<comment type="similarity">
    <text evidence="2">Belongs to the monovalent cation:proton antiporter 2 (CPA2) transporter (TC 2.A.37) family.</text>
</comment>
<gene>
    <name evidence="9" type="ORF">GGQ98_003121</name>
</gene>
<organism evidence="9 10">
    <name type="scientific">Sphingosinicella soli</name>
    <dbReference type="NCBI Taxonomy" id="333708"/>
    <lineage>
        <taxon>Bacteria</taxon>
        <taxon>Pseudomonadati</taxon>
        <taxon>Pseudomonadota</taxon>
        <taxon>Alphaproteobacteria</taxon>
        <taxon>Sphingomonadales</taxon>
        <taxon>Sphingosinicellaceae</taxon>
        <taxon>Sphingosinicella</taxon>
    </lineage>
</organism>
<dbReference type="AlphaFoldDB" id="A0A7W7B5W6"/>
<feature type="transmembrane region" description="Helical" evidence="7">
    <location>
        <begin position="87"/>
        <end position="110"/>
    </location>
</feature>
<accession>A0A7W7B5W6</accession>
<feature type="domain" description="Cation/H+ exchanger transmembrane" evidence="8">
    <location>
        <begin position="15"/>
        <end position="382"/>
    </location>
</feature>
<feature type="transmembrane region" description="Helical" evidence="7">
    <location>
        <begin position="147"/>
        <end position="170"/>
    </location>
</feature>
<feature type="transmembrane region" description="Helical" evidence="7">
    <location>
        <begin position="365"/>
        <end position="384"/>
    </location>
</feature>
<dbReference type="PANTHER" id="PTHR42751">
    <property type="entry name" value="SODIUM/HYDROGEN EXCHANGER FAMILY/TRKA DOMAIN PROTEIN"/>
    <property type="match status" value="1"/>
</dbReference>
<comment type="caution">
    <text evidence="9">The sequence shown here is derived from an EMBL/GenBank/DDBJ whole genome shotgun (WGS) entry which is preliminary data.</text>
</comment>
<feature type="transmembrane region" description="Helical" evidence="7">
    <location>
        <begin position="116"/>
        <end position="135"/>
    </location>
</feature>
<evidence type="ECO:0000256" key="3">
    <source>
        <dbReference type="ARBA" id="ARBA00022448"/>
    </source>
</evidence>
<name>A0A7W7B5W6_9SPHN</name>
<comment type="subcellular location">
    <subcellularLocation>
        <location evidence="1">Membrane</location>
        <topology evidence="1">Multi-pass membrane protein</topology>
    </subcellularLocation>
</comment>
<dbReference type="Gene3D" id="1.20.1530.20">
    <property type="match status" value="1"/>
</dbReference>
<keyword evidence="3" id="KW-0813">Transport</keyword>
<evidence type="ECO:0000256" key="4">
    <source>
        <dbReference type="ARBA" id="ARBA00022692"/>
    </source>
</evidence>